<gene>
    <name evidence="3" type="primary">ispD</name>
    <name evidence="4" type="ORF">SAMN00777080_1958</name>
</gene>
<dbReference type="NCBIfam" id="NF001186">
    <property type="entry name" value="PRK00155.2-3"/>
    <property type="match status" value="1"/>
</dbReference>
<dbReference type="Proteomes" id="UP000192333">
    <property type="component" value="Chromosome I"/>
</dbReference>
<evidence type="ECO:0000313" key="4">
    <source>
        <dbReference type="EMBL" id="SMD43366.1"/>
    </source>
</evidence>
<organism evidence="4 5">
    <name type="scientific">Aquiflexum balticum DSM 16537</name>
    <dbReference type="NCBI Taxonomy" id="758820"/>
    <lineage>
        <taxon>Bacteria</taxon>
        <taxon>Pseudomonadati</taxon>
        <taxon>Bacteroidota</taxon>
        <taxon>Cytophagia</taxon>
        <taxon>Cytophagales</taxon>
        <taxon>Cyclobacteriaceae</taxon>
        <taxon>Aquiflexum</taxon>
    </lineage>
</organism>
<feature type="site" description="Transition state stabilizer" evidence="3">
    <location>
        <position position="22"/>
    </location>
</feature>
<dbReference type="RefSeq" id="WP_084120134.1">
    <property type="nucleotide sequence ID" value="NZ_LT838813.1"/>
</dbReference>
<dbReference type="EMBL" id="LT838813">
    <property type="protein sequence ID" value="SMD43366.1"/>
    <property type="molecule type" value="Genomic_DNA"/>
</dbReference>
<dbReference type="InterPro" id="IPR034683">
    <property type="entry name" value="IspD/TarI"/>
</dbReference>
<feature type="site" description="Transition state stabilizer" evidence="3">
    <location>
        <position position="15"/>
    </location>
</feature>
<keyword evidence="5" id="KW-1185">Reference proteome</keyword>
<comment type="function">
    <text evidence="3">Catalyzes the formation of 4-diphosphocytidyl-2-C-methyl-D-erythritol from CTP and 2-C-methyl-D-erythritol 4-phosphate (MEP).</text>
</comment>
<evidence type="ECO:0000256" key="2">
    <source>
        <dbReference type="ARBA" id="ARBA00022695"/>
    </source>
</evidence>
<dbReference type="PANTHER" id="PTHR32125:SF4">
    <property type="entry name" value="2-C-METHYL-D-ERYTHRITOL 4-PHOSPHATE CYTIDYLYLTRANSFERASE, CHLOROPLASTIC"/>
    <property type="match status" value="1"/>
</dbReference>
<dbReference type="InterPro" id="IPR029044">
    <property type="entry name" value="Nucleotide-diphossugar_trans"/>
</dbReference>
<comment type="pathway">
    <text evidence="3">Isoprenoid biosynthesis; isopentenyl diphosphate biosynthesis via DXP pathway; isopentenyl diphosphate from 1-deoxy-D-xylulose 5-phosphate: step 2/6.</text>
</comment>
<comment type="catalytic activity">
    <reaction evidence="3">
        <text>2-C-methyl-D-erythritol 4-phosphate + CTP + H(+) = 4-CDP-2-C-methyl-D-erythritol + diphosphate</text>
        <dbReference type="Rhea" id="RHEA:13429"/>
        <dbReference type="ChEBI" id="CHEBI:15378"/>
        <dbReference type="ChEBI" id="CHEBI:33019"/>
        <dbReference type="ChEBI" id="CHEBI:37563"/>
        <dbReference type="ChEBI" id="CHEBI:57823"/>
        <dbReference type="ChEBI" id="CHEBI:58262"/>
        <dbReference type="EC" id="2.7.7.60"/>
    </reaction>
</comment>
<dbReference type="HAMAP" id="MF_00108">
    <property type="entry name" value="IspD"/>
    <property type="match status" value="1"/>
</dbReference>
<sequence>MKRYAIIVAGGSGTRMGSAIPKQYLEIGGMPILMHTLSVFNFLDTEIDLILVIPESDFTFWENLCSQFDFKVPHKLVKGGNSRFQSVKNGLDSIGDIKGTVAIHDGVRPFVNPKVIEESFLKAEEFGSAIAVVDLKDSIRKLTEDGKSFFQDRQYFRLVQTPQTFLLDKIKKAYEVPELKHFTDDATVFEHQGWQVFLIPGNPGNLKITSPEDLEYASFLIQKKNK</sequence>
<dbReference type="FunFam" id="3.90.550.10:FF:000003">
    <property type="entry name" value="2-C-methyl-D-erythritol 4-phosphate cytidylyltransferase"/>
    <property type="match status" value="1"/>
</dbReference>
<dbReference type="GO" id="GO:0050518">
    <property type="term" value="F:2-C-methyl-D-erythritol 4-phosphate cytidylyltransferase activity"/>
    <property type="evidence" value="ECO:0007669"/>
    <property type="project" value="UniProtKB-UniRule"/>
</dbReference>
<keyword evidence="2 3" id="KW-0548">Nucleotidyltransferase</keyword>
<feature type="site" description="Positions MEP for the nucleophilic attack" evidence="3">
    <location>
        <position position="153"/>
    </location>
</feature>
<dbReference type="Gene3D" id="3.90.550.10">
    <property type="entry name" value="Spore Coat Polysaccharide Biosynthesis Protein SpsA, Chain A"/>
    <property type="match status" value="1"/>
</dbReference>
<comment type="similarity">
    <text evidence="3">Belongs to the IspD/TarI cytidylyltransferase family. IspD subfamily.</text>
</comment>
<dbReference type="CDD" id="cd02516">
    <property type="entry name" value="CDP-ME_synthetase"/>
    <property type="match status" value="1"/>
</dbReference>
<dbReference type="AlphaFoldDB" id="A0A1W2H4H8"/>
<name>A0A1W2H4H8_9BACT</name>
<accession>A0A1W2H4H8</accession>
<dbReference type="InterPro" id="IPR050088">
    <property type="entry name" value="IspD/TarI_cytidylyltransf_bact"/>
</dbReference>
<dbReference type="STRING" id="758820.SAMN00777080_1958"/>
<dbReference type="InterPro" id="IPR001228">
    <property type="entry name" value="IspD"/>
</dbReference>
<evidence type="ECO:0000256" key="3">
    <source>
        <dbReference type="HAMAP-Rule" id="MF_00108"/>
    </source>
</evidence>
<dbReference type="SUPFAM" id="SSF53448">
    <property type="entry name" value="Nucleotide-diphospho-sugar transferases"/>
    <property type="match status" value="1"/>
</dbReference>
<evidence type="ECO:0000256" key="1">
    <source>
        <dbReference type="ARBA" id="ARBA00022679"/>
    </source>
</evidence>
<keyword evidence="1 3" id="KW-0808">Transferase</keyword>
<dbReference type="PANTHER" id="PTHR32125">
    <property type="entry name" value="2-C-METHYL-D-ERYTHRITOL 4-PHOSPHATE CYTIDYLYLTRANSFERASE, CHLOROPLASTIC"/>
    <property type="match status" value="1"/>
</dbReference>
<dbReference type="OrthoDB" id="9806837at2"/>
<reference evidence="5" key="1">
    <citation type="submission" date="2017-04" db="EMBL/GenBank/DDBJ databases">
        <authorList>
            <person name="Varghese N."/>
            <person name="Submissions S."/>
        </authorList>
    </citation>
    <scope>NUCLEOTIDE SEQUENCE [LARGE SCALE GENOMIC DNA]</scope>
    <source>
        <strain evidence="5">DSM 16537</strain>
    </source>
</reference>
<feature type="site" description="Positions MEP for the nucleophilic attack" evidence="3">
    <location>
        <position position="207"/>
    </location>
</feature>
<evidence type="ECO:0000313" key="5">
    <source>
        <dbReference type="Proteomes" id="UP000192333"/>
    </source>
</evidence>
<protein>
    <recommendedName>
        <fullName evidence="3">2-C-methyl-D-erythritol 4-phosphate cytidylyltransferase</fullName>
        <ecNumber evidence="3">2.7.7.60</ecNumber>
    </recommendedName>
    <alternativeName>
        <fullName evidence="3">4-diphosphocytidyl-2C-methyl-D-erythritol synthase</fullName>
    </alternativeName>
    <alternativeName>
        <fullName evidence="3">MEP cytidylyltransferase</fullName>
        <shortName evidence="3">MCT</shortName>
    </alternativeName>
</protein>
<keyword evidence="3" id="KW-0414">Isoprene biosynthesis</keyword>
<proteinExistence type="inferred from homology"/>
<dbReference type="UniPathway" id="UPA00056">
    <property type="reaction ID" value="UER00093"/>
</dbReference>
<dbReference type="EC" id="2.7.7.60" evidence="3"/>
<dbReference type="Pfam" id="PF01128">
    <property type="entry name" value="IspD"/>
    <property type="match status" value="1"/>
</dbReference>
<dbReference type="GO" id="GO:0019288">
    <property type="term" value="P:isopentenyl diphosphate biosynthetic process, methylerythritol 4-phosphate pathway"/>
    <property type="evidence" value="ECO:0007669"/>
    <property type="project" value="UniProtKB-UniRule"/>
</dbReference>